<dbReference type="InterPro" id="IPR011856">
    <property type="entry name" value="tRNA_endonuc-like_dom_sf"/>
</dbReference>
<dbReference type="EMBL" id="QEKO01000002">
    <property type="protein sequence ID" value="PVY62719.1"/>
    <property type="molecule type" value="Genomic_DNA"/>
</dbReference>
<dbReference type="InterPro" id="IPR007560">
    <property type="entry name" value="Restrct_endonuc_IV_Mrr"/>
</dbReference>
<evidence type="ECO:0000259" key="1">
    <source>
        <dbReference type="Pfam" id="PF04471"/>
    </source>
</evidence>
<sequence>MDIEHRIYLKDIVKTLSERQLQHDALRAELQELVRKHLPTLSRKKQQKLIHDDYGQARDTEWIKELSYFIANVLKYDNDFVDYLPTFKETILREINDSIVNARSLSNAVRAAINRDLKQHQAAFLVPLFERPLSVIIWQMVDQYEDEQKSRTPTGGKPQPIVNNGHDYEHACCDILAALGWSVVHRGHSGDQGVDLIGELNGNRVAFQCKFYSSPVGNAAVQEVIAGMTYEGISTGAVITNSSFTIAARQLANTAEVVLLHHDQLADFTALVLDSVSTG</sequence>
<dbReference type="PANTHER" id="PTHR30015">
    <property type="entry name" value="MRR RESTRICTION SYSTEM PROTEIN"/>
    <property type="match status" value="1"/>
</dbReference>
<dbReference type="OrthoDB" id="9797274at2"/>
<evidence type="ECO:0000313" key="3">
    <source>
        <dbReference type="Proteomes" id="UP000246145"/>
    </source>
</evidence>
<gene>
    <name evidence="2" type="ORF">C7440_2215</name>
</gene>
<reference evidence="2 3" key="1">
    <citation type="submission" date="2018-04" db="EMBL/GenBank/DDBJ databases">
        <title>Genomic Encyclopedia of Type Strains, Phase IV (KMG-IV): sequencing the most valuable type-strain genomes for metagenomic binning, comparative biology and taxonomic classification.</title>
        <authorList>
            <person name="Goeker M."/>
        </authorList>
    </citation>
    <scope>NUCLEOTIDE SEQUENCE [LARGE SCALE GENOMIC DNA]</scope>
    <source>
        <strain evidence="2 3">DSM 10065</strain>
    </source>
</reference>
<dbReference type="Gene3D" id="3.40.1350.10">
    <property type="match status" value="1"/>
</dbReference>
<dbReference type="AlphaFoldDB" id="A0A2U1CNY9"/>
<dbReference type="SUPFAM" id="SSF52980">
    <property type="entry name" value="Restriction endonuclease-like"/>
    <property type="match status" value="1"/>
</dbReference>
<dbReference type="GO" id="GO:0003677">
    <property type="term" value="F:DNA binding"/>
    <property type="evidence" value="ECO:0007669"/>
    <property type="project" value="InterPro"/>
</dbReference>
<organism evidence="2 3">
    <name type="scientific">Pusillimonas noertemannii</name>
    <dbReference type="NCBI Taxonomy" id="305977"/>
    <lineage>
        <taxon>Bacteria</taxon>
        <taxon>Pseudomonadati</taxon>
        <taxon>Pseudomonadota</taxon>
        <taxon>Betaproteobacteria</taxon>
        <taxon>Burkholderiales</taxon>
        <taxon>Alcaligenaceae</taxon>
        <taxon>Pusillimonas</taxon>
    </lineage>
</organism>
<dbReference type="InterPro" id="IPR052906">
    <property type="entry name" value="Type_IV_Methyl-Rstrct_Enzyme"/>
</dbReference>
<dbReference type="Pfam" id="PF04471">
    <property type="entry name" value="Mrr_cat"/>
    <property type="match status" value="1"/>
</dbReference>
<dbReference type="PANTHER" id="PTHR30015:SF6">
    <property type="entry name" value="SLL1429 PROTEIN"/>
    <property type="match status" value="1"/>
</dbReference>
<keyword evidence="3" id="KW-1185">Reference proteome</keyword>
<dbReference type="InterPro" id="IPR011335">
    <property type="entry name" value="Restrct_endonuc-II-like"/>
</dbReference>
<keyword evidence="2" id="KW-0378">Hydrolase</keyword>
<keyword evidence="2" id="KW-0540">Nuclease</keyword>
<accession>A0A2U1CNY9</accession>
<feature type="domain" description="Restriction endonuclease type IV Mrr" evidence="1">
    <location>
        <begin position="164"/>
        <end position="268"/>
    </location>
</feature>
<name>A0A2U1CNY9_9BURK</name>
<dbReference type="GO" id="GO:0015666">
    <property type="term" value="F:restriction endodeoxyribonuclease activity"/>
    <property type="evidence" value="ECO:0007669"/>
    <property type="project" value="TreeGrafter"/>
</dbReference>
<dbReference type="GO" id="GO:0009307">
    <property type="term" value="P:DNA restriction-modification system"/>
    <property type="evidence" value="ECO:0007669"/>
    <property type="project" value="InterPro"/>
</dbReference>
<dbReference type="RefSeq" id="WP_116518551.1">
    <property type="nucleotide sequence ID" value="NZ_JACCEX010000002.1"/>
</dbReference>
<protein>
    <submittedName>
        <fullName evidence="2">Restriction endonuclease</fullName>
    </submittedName>
</protein>
<comment type="caution">
    <text evidence="2">The sequence shown here is derived from an EMBL/GenBank/DDBJ whole genome shotgun (WGS) entry which is preliminary data.</text>
</comment>
<evidence type="ECO:0000313" key="2">
    <source>
        <dbReference type="EMBL" id="PVY62719.1"/>
    </source>
</evidence>
<proteinExistence type="predicted"/>
<dbReference type="Proteomes" id="UP000246145">
    <property type="component" value="Unassembled WGS sequence"/>
</dbReference>
<keyword evidence="2" id="KW-0255">Endonuclease</keyword>